<evidence type="ECO:0000313" key="9">
    <source>
        <dbReference type="Proteomes" id="UP000070501"/>
    </source>
</evidence>
<organism evidence="8 9">
    <name type="scientific">Microdochium bolleyi</name>
    <dbReference type="NCBI Taxonomy" id="196109"/>
    <lineage>
        <taxon>Eukaryota</taxon>
        <taxon>Fungi</taxon>
        <taxon>Dikarya</taxon>
        <taxon>Ascomycota</taxon>
        <taxon>Pezizomycotina</taxon>
        <taxon>Sordariomycetes</taxon>
        <taxon>Xylariomycetidae</taxon>
        <taxon>Xylariales</taxon>
        <taxon>Microdochiaceae</taxon>
        <taxon>Microdochium</taxon>
    </lineage>
</organism>
<evidence type="ECO:0000256" key="2">
    <source>
        <dbReference type="ARBA" id="ARBA00022692"/>
    </source>
</evidence>
<feature type="transmembrane region" description="Helical" evidence="6">
    <location>
        <begin position="20"/>
        <end position="42"/>
    </location>
</feature>
<evidence type="ECO:0000259" key="7">
    <source>
        <dbReference type="PROSITE" id="PS50801"/>
    </source>
</evidence>
<feature type="region of interest" description="Disordered" evidence="5">
    <location>
        <begin position="754"/>
        <end position="776"/>
    </location>
</feature>
<reference evidence="9" key="1">
    <citation type="submission" date="2016-02" db="EMBL/GenBank/DDBJ databases">
        <title>Draft genome sequence of Microdochium bolleyi, a fungal endophyte of beachgrass.</title>
        <authorList>
            <consortium name="DOE Joint Genome Institute"/>
            <person name="David A.S."/>
            <person name="May G."/>
            <person name="Haridas S."/>
            <person name="Lim J."/>
            <person name="Wang M."/>
            <person name="Labutti K."/>
            <person name="Lipzen A."/>
            <person name="Barry K."/>
            <person name="Grigoriev I.V."/>
        </authorList>
    </citation>
    <scope>NUCLEOTIDE SEQUENCE [LARGE SCALE GENOMIC DNA]</scope>
    <source>
        <strain evidence="9">J235TASD1</strain>
    </source>
</reference>
<evidence type="ECO:0000256" key="3">
    <source>
        <dbReference type="ARBA" id="ARBA00022989"/>
    </source>
</evidence>
<dbReference type="EMBL" id="KQ964272">
    <property type="protein sequence ID" value="KXJ85931.1"/>
    <property type="molecule type" value="Genomic_DNA"/>
</dbReference>
<proteinExistence type="predicted"/>
<feature type="transmembrane region" description="Helical" evidence="6">
    <location>
        <begin position="394"/>
        <end position="416"/>
    </location>
</feature>
<feature type="region of interest" description="Disordered" evidence="5">
    <location>
        <begin position="462"/>
        <end position="490"/>
    </location>
</feature>
<gene>
    <name evidence="8" type="ORF">Micbo1qcDRAFT_168937</name>
</gene>
<feature type="transmembrane region" description="Helical" evidence="6">
    <location>
        <begin position="220"/>
        <end position="241"/>
    </location>
</feature>
<evidence type="ECO:0000313" key="8">
    <source>
        <dbReference type="EMBL" id="KXJ85931.1"/>
    </source>
</evidence>
<dbReference type="STRING" id="196109.A0A136ILT9"/>
<feature type="compositionally biased region" description="Pro residues" evidence="5">
    <location>
        <begin position="472"/>
        <end position="481"/>
    </location>
</feature>
<dbReference type="FunCoup" id="A0A136ILT9">
    <property type="interactions" value="456"/>
</dbReference>
<feature type="domain" description="STAS" evidence="7">
    <location>
        <begin position="509"/>
        <end position="641"/>
    </location>
</feature>
<dbReference type="GO" id="GO:0055085">
    <property type="term" value="P:transmembrane transport"/>
    <property type="evidence" value="ECO:0007669"/>
    <property type="project" value="InterPro"/>
</dbReference>
<keyword evidence="9" id="KW-1185">Reference proteome</keyword>
<dbReference type="GO" id="GO:0016020">
    <property type="term" value="C:membrane"/>
    <property type="evidence" value="ECO:0007669"/>
    <property type="project" value="UniProtKB-SubCell"/>
</dbReference>
<dbReference type="InterPro" id="IPR011547">
    <property type="entry name" value="SLC26A/SulP_dom"/>
</dbReference>
<dbReference type="OrthoDB" id="288203at2759"/>
<keyword evidence="2 6" id="KW-0812">Transmembrane</keyword>
<keyword evidence="3 6" id="KW-1133">Transmembrane helix</keyword>
<dbReference type="Pfam" id="PF00916">
    <property type="entry name" value="Sulfate_transp"/>
    <property type="match status" value="1"/>
</dbReference>
<dbReference type="NCBIfam" id="TIGR00815">
    <property type="entry name" value="sulP"/>
    <property type="match status" value="1"/>
</dbReference>
<feature type="transmembrane region" description="Helical" evidence="6">
    <location>
        <begin position="103"/>
        <end position="123"/>
    </location>
</feature>
<dbReference type="Proteomes" id="UP000070501">
    <property type="component" value="Unassembled WGS sequence"/>
</dbReference>
<sequence>MTSFFPFAGWIRRYNTRWLVGDLVAGITLGLVVVPQALSYALLANLSPEYGLYTSFTGAMLYWLFGTSKDIAIGATAVVSLLVGKTGDKVIAEHGNEFSREQIAKTQAFLAGCVLLLFGLFRLDWIIEFIPHVAISAFVTGAAITITLSQAPTLLGITGINSKGPAYEVFINVCKGLPRVQLDAAIGVSALVLLGLIKWACEHMAKRQPYRARLWNMLCSLRLTFTILLYTLISFLVHIGLTAQTSRFRILGQLPVGFTRAGPPSFDPKLIASIAPDLPATIIVLIIEHIAIGKSFARLNGYTVIPSQELVSIAFTNLTGPFVGAYASTGSFGGSAILSKAGVRTPLAGIFNGCILVLALYALTSVLYYIPLASLSALIIHAVVNLITSPDHVYHSWLMSPFDVLIYFCGVFVSIFTSLEDGIYTTVALSIVVMLVRVARTQARFMGQIEIHRHLPSQRKQVRAVATCPAPQTTPPSPPQPSSSSRAAFLPLDRHDGSNSAVKVEAPTPGVFIYRFSEGFNYINQAAHMDHLISTITAETQRTCPPTYAHPGDRPWNEPVPVQTSKLFADDGPDPATAHKPTLKAVVFDFSAVNNLDTGAAEGLAIARDQLNKWASPDPVQYHFAGVSNRWARRALAVAGFGYPSKSELNLEGGKQWDPMYSVAEKGGLHWPVTLSSSSPGRTPDHDEVNMPPAAANAAMHKKHGSEQTLVVLAAAGTSRMAAVYGVNRPNFHVDLTAAVEACMHNLEKAGSLGHSGCGQGVLSRPTRDIEGEETA</sequence>
<evidence type="ECO:0000256" key="5">
    <source>
        <dbReference type="SAM" id="MobiDB-lite"/>
    </source>
</evidence>
<feature type="transmembrane region" description="Helical" evidence="6">
    <location>
        <begin position="345"/>
        <end position="363"/>
    </location>
</feature>
<keyword evidence="4 6" id="KW-0472">Membrane</keyword>
<dbReference type="PANTHER" id="PTHR11814">
    <property type="entry name" value="SULFATE TRANSPORTER"/>
    <property type="match status" value="1"/>
</dbReference>
<dbReference type="InterPro" id="IPR002645">
    <property type="entry name" value="STAS_dom"/>
</dbReference>
<protein>
    <submittedName>
        <fullName evidence="8">Sulfate transporter family-domain-containing protein</fullName>
    </submittedName>
</protein>
<accession>A0A136ILT9</accession>
<comment type="subcellular location">
    <subcellularLocation>
        <location evidence="1">Membrane</location>
        <topology evidence="1">Multi-pass membrane protein</topology>
    </subcellularLocation>
</comment>
<dbReference type="InterPro" id="IPR001902">
    <property type="entry name" value="SLC26A/SulP_fam"/>
</dbReference>
<dbReference type="Gene3D" id="3.30.750.24">
    <property type="entry name" value="STAS domain"/>
    <property type="match status" value="1"/>
</dbReference>
<evidence type="ECO:0000256" key="6">
    <source>
        <dbReference type="SAM" id="Phobius"/>
    </source>
</evidence>
<feature type="transmembrane region" description="Helical" evidence="6">
    <location>
        <begin position="422"/>
        <end position="439"/>
    </location>
</feature>
<evidence type="ECO:0000256" key="1">
    <source>
        <dbReference type="ARBA" id="ARBA00004141"/>
    </source>
</evidence>
<dbReference type="InterPro" id="IPR036513">
    <property type="entry name" value="STAS_dom_sf"/>
</dbReference>
<feature type="transmembrane region" description="Helical" evidence="6">
    <location>
        <begin position="182"/>
        <end position="200"/>
    </location>
</feature>
<dbReference type="PROSITE" id="PS50801">
    <property type="entry name" value="STAS"/>
    <property type="match status" value="1"/>
</dbReference>
<dbReference type="InParanoid" id="A0A136ILT9"/>
<dbReference type="AlphaFoldDB" id="A0A136ILT9"/>
<name>A0A136ILT9_9PEZI</name>
<feature type="transmembrane region" description="Helical" evidence="6">
    <location>
        <begin position="62"/>
        <end position="83"/>
    </location>
</feature>
<feature type="transmembrane region" description="Helical" evidence="6">
    <location>
        <begin position="369"/>
        <end position="387"/>
    </location>
</feature>
<evidence type="ECO:0000256" key="4">
    <source>
        <dbReference type="ARBA" id="ARBA00023136"/>
    </source>
</evidence>